<protein>
    <submittedName>
        <fullName evidence="1">Uncharacterized protein</fullName>
    </submittedName>
</protein>
<dbReference type="Proteomes" id="UP000008691">
    <property type="component" value="Segment"/>
</dbReference>
<organism evidence="1 2">
    <name type="scientific">Betalipothrixvirus uzonense</name>
    <dbReference type="NCBI Taxonomy" id="512792"/>
    <lineage>
        <taxon>Viruses</taxon>
        <taxon>Adnaviria</taxon>
        <taxon>Zilligvirae</taxon>
        <taxon>Taleaviricota</taxon>
        <taxon>Tokiviricetes</taxon>
        <taxon>Ligamenvirales</taxon>
        <taxon>Lipothrixviridae</taxon>
        <taxon>Betalipothrixvirus</taxon>
    </lineage>
</organism>
<accession>B2CRH9</accession>
<name>B2CRH9_9VIRU</name>
<evidence type="ECO:0000313" key="2">
    <source>
        <dbReference type="Proteomes" id="UP000008691"/>
    </source>
</evidence>
<sequence length="122" mass="14356">MIKLYEVTALNRNGKYDVIVYTNDMKTFYAERIRNNKIQKTYMIELDEEITKEELMEAQDLITKINGKYLPWKLLKMLIVIAIVHARKKHNTRNTAKIIKTITRSTGITPRMISHTMKELGI</sequence>
<proteinExistence type="predicted"/>
<keyword evidence="2" id="KW-1185">Reference proteome</keyword>
<reference evidence="1 2" key="1">
    <citation type="journal article" date="2008" name="Res. Microbiol.">
        <title>Viruses in acidic geothermal environments of the Kamchatka Peninsula.</title>
        <authorList>
            <person name="Bize A."/>
            <person name="Peng X."/>
            <person name="Prokofeva M."/>
            <person name="Maclellan K."/>
            <person name="Lucas S."/>
            <person name="Forterre P."/>
            <person name="Garrett R.A."/>
            <person name="Bonch-Osmolovskaya E.A."/>
            <person name="Prangishvili D."/>
        </authorList>
    </citation>
    <scope>NUCLEOTIDE SEQUENCE [LARGE SCALE GENOMIC DNA]</scope>
</reference>
<dbReference type="GeneID" id="6186715"/>
<dbReference type="EMBL" id="EU545650">
    <property type="protein sequence ID" value="ACB37236.1"/>
    <property type="molecule type" value="Genomic_DNA"/>
</dbReference>
<dbReference type="RefSeq" id="YP_001798520.1">
    <property type="nucleotide sequence ID" value="NC_010537.1"/>
</dbReference>
<dbReference type="KEGG" id="vg:6186715"/>
<evidence type="ECO:0000313" key="1">
    <source>
        <dbReference type="EMBL" id="ACB37236.1"/>
    </source>
</evidence>